<keyword evidence="7 12" id="KW-1133">Transmembrane helix</keyword>
<dbReference type="GO" id="GO:0000287">
    <property type="term" value="F:magnesium ion binding"/>
    <property type="evidence" value="ECO:0007669"/>
    <property type="project" value="TreeGrafter"/>
</dbReference>
<protein>
    <submittedName>
        <fullName evidence="13">Mg2+ transporter protein, CorA-like protein</fullName>
    </submittedName>
</protein>
<evidence type="ECO:0000256" key="9">
    <source>
        <dbReference type="ARBA" id="ARBA00023136"/>
    </source>
</evidence>
<feature type="transmembrane region" description="Helical" evidence="12">
    <location>
        <begin position="264"/>
        <end position="285"/>
    </location>
</feature>
<dbReference type="InterPro" id="IPR002523">
    <property type="entry name" value="MgTranspt_CorA/ZnTranspt_ZntB"/>
</dbReference>
<dbReference type="RefSeq" id="WP_095370105.1">
    <property type="nucleotide sequence ID" value="NZ_CP022983.1"/>
</dbReference>
<dbReference type="SUPFAM" id="SSF143865">
    <property type="entry name" value="CorA soluble domain-like"/>
    <property type="match status" value="1"/>
</dbReference>
<dbReference type="EMBL" id="CP022983">
    <property type="protein sequence ID" value="ASV66530.1"/>
    <property type="molecule type" value="Genomic_DNA"/>
</dbReference>
<comment type="similarity">
    <text evidence="2">Belongs to the CorA metal ion transporter (MIT) (TC 1.A.35) family.</text>
</comment>
<evidence type="ECO:0000256" key="5">
    <source>
        <dbReference type="ARBA" id="ARBA00022692"/>
    </source>
</evidence>
<keyword evidence="4" id="KW-1003">Cell membrane</keyword>
<evidence type="ECO:0000256" key="2">
    <source>
        <dbReference type="ARBA" id="ARBA00009765"/>
    </source>
</evidence>
<comment type="function">
    <text evidence="11">Mediates influx of magnesium ions. Alternates between open and closed states. Activated by low cytoplasmic Mg(2+) levels. Inactive when cytoplasmic Mg(2+) levels are high.</text>
</comment>
<dbReference type="PANTHER" id="PTHR46494">
    <property type="entry name" value="CORA FAMILY METAL ION TRANSPORTER (EUROFUNG)"/>
    <property type="match status" value="1"/>
</dbReference>
<dbReference type="KEGG" id="bko:CKF48_03845"/>
<dbReference type="OrthoDB" id="9803416at2"/>
<proteinExistence type="inferred from homology"/>
<keyword evidence="5 12" id="KW-0812">Transmembrane</keyword>
<keyword evidence="3" id="KW-0813">Transport</keyword>
<sequence>MDTKEMNNWRWLNFFEPEANKHLEFPFYKEEIEMWIEHISSQESNHLHLRSTEGKSYICGSLIYEQKLNQQNEYKLLHYFLTEHVLITSEFEQDSHINDDMMEAENAVAGFSILLAEILKNSIKRIDDFELKLNDLLWEIKQKNSIDRLEEIFQLRHEVLVWKNFMIPIIELSFGLEEAFSREIVETKHYKNMRKRLERGSMLTKEYIEEIDHLVHFEEMVSSHRGNEVIKTLTVITTLFTPISAWGALWGMNFTFMPELDEKWGYAGALIVIILSTVAVYMLLVKKGWTGDTLRPKKKNSFFK</sequence>
<dbReference type="PANTHER" id="PTHR46494:SF2">
    <property type="entry name" value="MAGNESIUM TRANSPORT PROTEIN CORA"/>
    <property type="match status" value="1"/>
</dbReference>
<evidence type="ECO:0000256" key="6">
    <source>
        <dbReference type="ARBA" id="ARBA00022842"/>
    </source>
</evidence>
<dbReference type="CDD" id="cd12821">
    <property type="entry name" value="EcCorA_ZntB-like"/>
    <property type="match status" value="1"/>
</dbReference>
<dbReference type="Pfam" id="PF01544">
    <property type="entry name" value="CorA"/>
    <property type="match status" value="1"/>
</dbReference>
<dbReference type="InterPro" id="IPR045863">
    <property type="entry name" value="CorA_TM1_TM2"/>
</dbReference>
<evidence type="ECO:0000313" key="13">
    <source>
        <dbReference type="EMBL" id="ASV66530.1"/>
    </source>
</evidence>
<organism evidence="13 14">
    <name type="scientific">Cytobacillus kochii</name>
    <dbReference type="NCBI Taxonomy" id="859143"/>
    <lineage>
        <taxon>Bacteria</taxon>
        <taxon>Bacillati</taxon>
        <taxon>Bacillota</taxon>
        <taxon>Bacilli</taxon>
        <taxon>Bacillales</taxon>
        <taxon>Bacillaceae</taxon>
        <taxon>Cytobacillus</taxon>
    </lineage>
</organism>
<evidence type="ECO:0000256" key="10">
    <source>
        <dbReference type="ARBA" id="ARBA00034269"/>
    </source>
</evidence>
<comment type="catalytic activity">
    <reaction evidence="10">
        <text>Mg(2+)(in) = Mg(2+)(out)</text>
        <dbReference type="Rhea" id="RHEA:29827"/>
        <dbReference type="ChEBI" id="CHEBI:18420"/>
    </reaction>
</comment>
<feature type="transmembrane region" description="Helical" evidence="12">
    <location>
        <begin position="229"/>
        <end position="252"/>
    </location>
</feature>
<evidence type="ECO:0000256" key="12">
    <source>
        <dbReference type="SAM" id="Phobius"/>
    </source>
</evidence>
<accession>A0A248TEJ1</accession>
<dbReference type="GO" id="GO:0015095">
    <property type="term" value="F:magnesium ion transmembrane transporter activity"/>
    <property type="evidence" value="ECO:0007669"/>
    <property type="project" value="TreeGrafter"/>
</dbReference>
<dbReference type="InterPro" id="IPR045861">
    <property type="entry name" value="CorA_cytoplasmic_dom"/>
</dbReference>
<dbReference type="FunFam" id="1.20.58.340:FF:000004">
    <property type="entry name" value="Magnesium transport protein CorA"/>
    <property type="match status" value="1"/>
</dbReference>
<keyword evidence="9 12" id="KW-0472">Membrane</keyword>
<evidence type="ECO:0000256" key="4">
    <source>
        <dbReference type="ARBA" id="ARBA00022475"/>
    </source>
</evidence>
<gene>
    <name evidence="13" type="ORF">CKF48_03845</name>
</gene>
<evidence type="ECO:0000256" key="7">
    <source>
        <dbReference type="ARBA" id="ARBA00022989"/>
    </source>
</evidence>
<dbReference type="GO" id="GO:0050897">
    <property type="term" value="F:cobalt ion binding"/>
    <property type="evidence" value="ECO:0007669"/>
    <property type="project" value="TreeGrafter"/>
</dbReference>
<evidence type="ECO:0000256" key="1">
    <source>
        <dbReference type="ARBA" id="ARBA00004651"/>
    </source>
</evidence>
<evidence type="ECO:0000256" key="8">
    <source>
        <dbReference type="ARBA" id="ARBA00023065"/>
    </source>
</evidence>
<evidence type="ECO:0000256" key="11">
    <source>
        <dbReference type="ARBA" id="ARBA00045497"/>
    </source>
</evidence>
<reference evidence="13 14" key="1">
    <citation type="submission" date="2017-08" db="EMBL/GenBank/DDBJ databases">
        <title>Complete Genome Sequence of Bacillus kochii Oregon-R-modENCODE STRAIN BDGP4, isolated from Drosophila melanogaster gut.</title>
        <authorList>
            <person name="Wan K.H."/>
            <person name="Yu C."/>
            <person name="Park S."/>
            <person name="Hammonds A.S."/>
            <person name="Booth B.W."/>
            <person name="Celniker S.E."/>
        </authorList>
    </citation>
    <scope>NUCLEOTIDE SEQUENCE [LARGE SCALE GENOMIC DNA]</scope>
    <source>
        <strain evidence="13 14">BDGP4</strain>
    </source>
</reference>
<dbReference type="GO" id="GO:0005886">
    <property type="term" value="C:plasma membrane"/>
    <property type="evidence" value="ECO:0007669"/>
    <property type="project" value="UniProtKB-SubCell"/>
</dbReference>
<dbReference type="AlphaFoldDB" id="A0A248TEJ1"/>
<keyword evidence="8" id="KW-0406">Ion transport</keyword>
<dbReference type="SUPFAM" id="SSF144083">
    <property type="entry name" value="Magnesium transport protein CorA, transmembrane region"/>
    <property type="match status" value="1"/>
</dbReference>
<name>A0A248TEJ1_9BACI</name>
<dbReference type="GO" id="GO:0015087">
    <property type="term" value="F:cobalt ion transmembrane transporter activity"/>
    <property type="evidence" value="ECO:0007669"/>
    <property type="project" value="TreeGrafter"/>
</dbReference>
<evidence type="ECO:0000313" key="14">
    <source>
        <dbReference type="Proteomes" id="UP000215137"/>
    </source>
</evidence>
<comment type="subcellular location">
    <subcellularLocation>
        <location evidence="1">Cell membrane</location>
        <topology evidence="1">Multi-pass membrane protein</topology>
    </subcellularLocation>
</comment>
<evidence type="ECO:0000256" key="3">
    <source>
        <dbReference type="ARBA" id="ARBA00022448"/>
    </source>
</evidence>
<keyword evidence="14" id="KW-1185">Reference proteome</keyword>
<dbReference type="Gene3D" id="1.20.58.340">
    <property type="entry name" value="Magnesium transport protein CorA, transmembrane region"/>
    <property type="match status" value="1"/>
</dbReference>
<dbReference type="Proteomes" id="UP000215137">
    <property type="component" value="Chromosome"/>
</dbReference>
<keyword evidence="6" id="KW-0460">Magnesium</keyword>